<name>A0A6B1DTS7_9CHLR</name>
<gene>
    <name evidence="2" type="ORF">F4Y08_12415</name>
</gene>
<accession>A0A6B1DTS7</accession>
<dbReference type="InterPro" id="IPR013120">
    <property type="entry name" value="FAR_NAD-bd"/>
</dbReference>
<comment type="caution">
    <text evidence="2">The sequence shown here is derived from an EMBL/GenBank/DDBJ whole genome shotgun (WGS) entry which is preliminary data.</text>
</comment>
<dbReference type="PANTHER" id="PTHR36451:SF1">
    <property type="entry name" value="OMEGA-HYDROXY-BETA-DIHYDROMENAQUINONE-9 SULFOTRANSFERASE STF3"/>
    <property type="match status" value="1"/>
</dbReference>
<organism evidence="2">
    <name type="scientific">Caldilineaceae bacterium SB0662_bin_9</name>
    <dbReference type="NCBI Taxonomy" id="2605258"/>
    <lineage>
        <taxon>Bacteria</taxon>
        <taxon>Bacillati</taxon>
        <taxon>Chloroflexota</taxon>
        <taxon>Caldilineae</taxon>
        <taxon>Caldilineales</taxon>
        <taxon>Caldilineaceae</taxon>
    </lineage>
</organism>
<dbReference type="Pfam" id="PF07993">
    <property type="entry name" value="NAD_binding_4"/>
    <property type="match status" value="1"/>
</dbReference>
<dbReference type="SUPFAM" id="SSF51735">
    <property type="entry name" value="NAD(P)-binding Rossmann-fold domains"/>
    <property type="match status" value="1"/>
</dbReference>
<feature type="domain" description="Thioester reductase (TE)" evidence="1">
    <location>
        <begin position="55"/>
        <end position="303"/>
    </location>
</feature>
<protein>
    <submittedName>
        <fullName evidence="2">NAD-dependent epimerase/dehydratase family protein</fullName>
    </submittedName>
</protein>
<dbReference type="PANTHER" id="PTHR36451">
    <property type="entry name" value="PAPS-DEPENDENT SULFOTRANSFERASE STF3"/>
    <property type="match status" value="1"/>
</dbReference>
<dbReference type="AlphaFoldDB" id="A0A6B1DTS7"/>
<dbReference type="InterPro" id="IPR027417">
    <property type="entry name" value="P-loop_NTPase"/>
</dbReference>
<dbReference type="InterPro" id="IPR036291">
    <property type="entry name" value="NAD(P)-bd_dom_sf"/>
</dbReference>
<dbReference type="Pfam" id="PF13469">
    <property type="entry name" value="Sulfotransfer_3"/>
    <property type="match status" value="1"/>
</dbReference>
<dbReference type="SUPFAM" id="SSF52540">
    <property type="entry name" value="P-loop containing nucleoside triphosphate hydrolases"/>
    <property type="match status" value="1"/>
</dbReference>
<reference evidence="2" key="1">
    <citation type="submission" date="2019-09" db="EMBL/GenBank/DDBJ databases">
        <title>Characterisation of the sponge microbiome using genome-centric metagenomics.</title>
        <authorList>
            <person name="Engelberts J.P."/>
            <person name="Robbins S.J."/>
            <person name="De Goeij J.M."/>
            <person name="Aranda M."/>
            <person name="Bell S.C."/>
            <person name="Webster N.S."/>
        </authorList>
    </citation>
    <scope>NUCLEOTIDE SEQUENCE</scope>
    <source>
        <strain evidence="2">SB0662_bin_9</strain>
    </source>
</reference>
<sequence>MPSSHSAVPVAPLAGTMPPACEQDILAMRRFIRNRVSEQELAPPVAPPDFKEVFLTGATGFVGRFLLRDLLQQDKSRVVHCLVRATDADQGFERVCGAMQQAGIWDESFGPRLRVWAGDLVENRFGLAPSDFAGLCQQIDAVYHVAADVALAASYANVHTINVEGLRSVLDLCLSLRFKHLFFMSTLGVFPQYFCGFAKEFRDSRIEVHMQPDPDIMKRVFPLGLSGYPWTKLTAEQILLIAQRAGLPLAIFRLPQTATSTTGFANADNIMARLFAAMADVEARPRGTVFEWDMEPADVHSKVIADISLNPRRQYTIYHCCNPSLLYGELEPGDFGFYHREVSYAAFKRLCLAKGASSPLHGLWPLFDHFEPYWFRQREPRDSQPICDRAIREDCPSPIQWPGLLTLLQRADDWVRSHPGEWPHPRPESRLDFDALMAQGGRYAERLEATHDEAFPDWLLTGLDQLVAALQAPTAQIMESARTGVVLELSRALRNNARLAAERIQHPDIAETDIVQPVFIVSAHRTGTTLLHRLLSRDPRFRVLRAFETVQAAEISAEYDDTAGTLDDPRIKYLEDSLQASGIVKLFSDLHHIDPNEPEEEITLLRMSFHSWTNVVRYHVPSYACWLGDVDMSVPYHHHHRGILQRHAYVDRLQQEPPRQWLLKMPFHLMALDALIQTYPDALFIQTHRAPGQFMGSWNSLVERVRTLVMEPLSSHEQGREHLALISGMMDRAMDFRLAHPELEHRWLDLSYYDLVQDPLATVEIVYDHFRWNLEPRAVAAMDDWLIQQSRRRRSEQRHQYELADYGLTPGDVDKAFARYQDFIADRGIHQSRL</sequence>
<proteinExistence type="predicted"/>
<dbReference type="InterPro" id="IPR052736">
    <property type="entry name" value="Stf3_sulfotransferase"/>
</dbReference>
<evidence type="ECO:0000259" key="1">
    <source>
        <dbReference type="Pfam" id="PF07993"/>
    </source>
</evidence>
<dbReference type="Gene3D" id="3.40.50.300">
    <property type="entry name" value="P-loop containing nucleotide triphosphate hydrolases"/>
    <property type="match status" value="1"/>
</dbReference>
<dbReference type="EMBL" id="VXPY01000087">
    <property type="protein sequence ID" value="MYD91119.1"/>
    <property type="molecule type" value="Genomic_DNA"/>
</dbReference>
<dbReference type="Gene3D" id="3.40.50.720">
    <property type="entry name" value="NAD(P)-binding Rossmann-like Domain"/>
    <property type="match status" value="1"/>
</dbReference>
<evidence type="ECO:0000313" key="2">
    <source>
        <dbReference type="EMBL" id="MYD91119.1"/>
    </source>
</evidence>